<evidence type="ECO:0000313" key="2">
    <source>
        <dbReference type="Proteomes" id="UP000515291"/>
    </source>
</evidence>
<gene>
    <name evidence="1" type="ORF">HB776_31040</name>
</gene>
<dbReference type="Proteomes" id="UP000515291">
    <property type="component" value="Chromosome"/>
</dbReference>
<dbReference type="EMBL" id="CP050292">
    <property type="protein sequence ID" value="QND75156.1"/>
    <property type="molecule type" value="Genomic_DNA"/>
</dbReference>
<reference evidence="2" key="1">
    <citation type="journal article" date="2020" name="Mol. Plant Microbe">
        <title>Rhizobial microsymbionts of the narrowly endemic Oxytropis species growing in Kamchatka are characterized by significant genetic diversity and possess a set of genes that are associated with T3SS and T6SS secretion systems and can affect the development of symbiosis.</title>
        <authorList>
            <person name="Safronova V."/>
            <person name="Guro P."/>
            <person name="Sazanova A."/>
            <person name="Kuznetsova I."/>
            <person name="Belimov A."/>
            <person name="Yakubov V."/>
            <person name="Chirak E."/>
            <person name="Afonin A."/>
            <person name="Gogolev Y."/>
            <person name="Andronov E."/>
            <person name="Tikhonovich I."/>
        </authorList>
    </citation>
    <scope>NUCLEOTIDE SEQUENCE [LARGE SCALE GENOMIC DNA]</scope>
    <source>
        <strain evidence="2">581</strain>
    </source>
</reference>
<proteinExistence type="predicted"/>
<sequence length="284" mass="31593">MLVEKRPGWAIDEISCLAATLYVALFSSYREHTRSFRGSNPTWLKAPKDLKERIRQSRSAVETGFLAAIDRVASLYDAPTRNVLGASPGEIRLADATRIVPSAQVDCVLTSPPSCTRIDYTAATRIELAVVDALLKVDTVELNRSMIGTTKVPTRDVERNDAWGTTCLSFLDDVQAHKSKASGGYYLRTHLDYFDKMHRSMVNMTGALKDEGYAIMILQDSYYKDVHNDVPKVISEMAHSCGLALEQRADFRSPNCMSRINPRAPSRSLRTGAVESVLVFRKAN</sequence>
<dbReference type="SUPFAM" id="SSF53335">
    <property type="entry name" value="S-adenosyl-L-methionine-dependent methyltransferases"/>
    <property type="match status" value="1"/>
</dbReference>
<accession>A0A7G6U824</accession>
<dbReference type="InterPro" id="IPR029063">
    <property type="entry name" value="SAM-dependent_MTases_sf"/>
</dbReference>
<dbReference type="RefSeq" id="WP_184514046.1">
    <property type="nucleotide sequence ID" value="NZ_CP050292.1"/>
</dbReference>
<dbReference type="Gene3D" id="3.40.50.150">
    <property type="entry name" value="Vaccinia Virus protein VP39"/>
    <property type="match status" value="1"/>
</dbReference>
<evidence type="ECO:0000313" key="1">
    <source>
        <dbReference type="EMBL" id="QND75156.1"/>
    </source>
</evidence>
<protein>
    <submittedName>
        <fullName evidence="1">Uncharacterized protein</fullName>
    </submittedName>
</protein>
<name>A0A7G6U824_9BRAD</name>
<organism evidence="1 2">
    <name type="scientific">Tardiphaga robiniae</name>
    <dbReference type="NCBI Taxonomy" id="943830"/>
    <lineage>
        <taxon>Bacteria</taxon>
        <taxon>Pseudomonadati</taxon>
        <taxon>Pseudomonadota</taxon>
        <taxon>Alphaproteobacteria</taxon>
        <taxon>Hyphomicrobiales</taxon>
        <taxon>Nitrobacteraceae</taxon>
        <taxon>Tardiphaga</taxon>
    </lineage>
</organism>
<dbReference type="KEGG" id="trb:HB776_31040"/>
<dbReference type="AlphaFoldDB" id="A0A7G6U824"/>